<feature type="compositionally biased region" description="Polar residues" evidence="2">
    <location>
        <begin position="57"/>
        <end position="96"/>
    </location>
</feature>
<protein>
    <submittedName>
        <fullName evidence="3">Uncharacterized protein</fullName>
    </submittedName>
</protein>
<keyword evidence="4" id="KW-1185">Reference proteome</keyword>
<comment type="caution">
    <text evidence="3">The sequence shown here is derived from an EMBL/GenBank/DDBJ whole genome shotgun (WGS) entry which is preliminary data.</text>
</comment>
<organism evidence="3 4">
    <name type="scientific">Protopolystoma xenopodis</name>
    <dbReference type="NCBI Taxonomy" id="117903"/>
    <lineage>
        <taxon>Eukaryota</taxon>
        <taxon>Metazoa</taxon>
        <taxon>Spiralia</taxon>
        <taxon>Lophotrochozoa</taxon>
        <taxon>Platyhelminthes</taxon>
        <taxon>Monogenea</taxon>
        <taxon>Polyopisthocotylea</taxon>
        <taxon>Polystomatidea</taxon>
        <taxon>Polystomatidae</taxon>
        <taxon>Protopolystoma</taxon>
    </lineage>
</organism>
<feature type="coiled-coil region" evidence="1">
    <location>
        <begin position="115"/>
        <end position="147"/>
    </location>
</feature>
<feature type="region of interest" description="Disordered" evidence="2">
    <location>
        <begin position="10"/>
        <end position="114"/>
    </location>
</feature>
<name>A0A3S4ZQR7_9PLAT</name>
<evidence type="ECO:0000256" key="1">
    <source>
        <dbReference type="SAM" id="Coils"/>
    </source>
</evidence>
<proteinExistence type="predicted"/>
<dbReference type="Proteomes" id="UP000784294">
    <property type="component" value="Unassembled WGS sequence"/>
</dbReference>
<evidence type="ECO:0000313" key="3">
    <source>
        <dbReference type="EMBL" id="VEL09610.1"/>
    </source>
</evidence>
<evidence type="ECO:0000313" key="4">
    <source>
        <dbReference type="Proteomes" id="UP000784294"/>
    </source>
</evidence>
<keyword evidence="1" id="KW-0175">Coiled coil</keyword>
<reference evidence="3" key="1">
    <citation type="submission" date="2018-11" db="EMBL/GenBank/DDBJ databases">
        <authorList>
            <consortium name="Pathogen Informatics"/>
        </authorList>
    </citation>
    <scope>NUCLEOTIDE SEQUENCE</scope>
</reference>
<dbReference type="EMBL" id="CAAALY010006770">
    <property type="protein sequence ID" value="VEL09610.1"/>
    <property type="molecule type" value="Genomic_DNA"/>
</dbReference>
<dbReference type="AlphaFoldDB" id="A0A3S4ZQR7"/>
<accession>A0A3S4ZQR7</accession>
<sequence>MSRLSFVARLRKDSSSTSSPWWRVGGGGSGGAAVASVDTSSITGAGAGVDIRGTDKPVSSITPVSLSTSKNNQFSPLLASQQNHPQPQYHQTSPAALQSLPPPGSGRSSNSGLQSDTEYNQLRQLQQQQQQQQQQRYREQLQRMRSAHQVASSFVTYIHRVNGSSHSVGKEGKFMVSILFSTTLEQTDLKKFARVITTITIFDTIISRGGGKLDRDKFKKLENANFLTNFIL</sequence>
<gene>
    <name evidence="3" type="ORF">PXEA_LOCUS3050</name>
</gene>
<evidence type="ECO:0000256" key="2">
    <source>
        <dbReference type="SAM" id="MobiDB-lite"/>
    </source>
</evidence>